<feature type="chain" id="PRO_5030178955" description="Outer membrane protein assembly factor BamE" evidence="5">
    <location>
        <begin position="16"/>
        <end position="124"/>
    </location>
</feature>
<dbReference type="InterPro" id="IPR037873">
    <property type="entry name" value="BamE-like"/>
</dbReference>
<dbReference type="InterPro" id="IPR007450">
    <property type="entry name" value="BamE_dom"/>
</dbReference>
<keyword evidence="8" id="KW-1185">Reference proteome</keyword>
<comment type="similarity">
    <text evidence="4">Belongs to the BamE family.</text>
</comment>
<dbReference type="Proteomes" id="UP000017813">
    <property type="component" value="Unassembled WGS sequence"/>
</dbReference>
<dbReference type="Gene3D" id="3.30.1450.10">
    <property type="match status" value="1"/>
</dbReference>
<dbReference type="eggNOG" id="COG2913">
    <property type="taxonomic scope" value="Bacteria"/>
</dbReference>
<dbReference type="GO" id="GO:0051205">
    <property type="term" value="P:protein insertion into membrane"/>
    <property type="evidence" value="ECO:0007669"/>
    <property type="project" value="UniProtKB-UniRule"/>
</dbReference>
<keyword evidence="4" id="KW-0449">Lipoprotein</keyword>
<dbReference type="EMBL" id="ADCY02000054">
    <property type="protein sequence ID" value="EFG30113.1"/>
    <property type="molecule type" value="Genomic_DNA"/>
</dbReference>
<evidence type="ECO:0000313" key="7">
    <source>
        <dbReference type="EMBL" id="EFG30113.1"/>
    </source>
</evidence>
<comment type="caution">
    <text evidence="7">The sequence shown here is derived from an EMBL/GenBank/DDBJ whole genome shotgun (WGS) entry which is preliminary data.</text>
</comment>
<protein>
    <recommendedName>
        <fullName evidence="4">Outer membrane protein assembly factor BamE</fullName>
    </recommendedName>
</protein>
<accession>V9HK18</accession>
<dbReference type="GO" id="GO:0043165">
    <property type="term" value="P:Gram-negative-bacterium-type cell outer membrane assembly"/>
    <property type="evidence" value="ECO:0007669"/>
    <property type="project" value="UniProtKB-UniRule"/>
</dbReference>
<feature type="signal peptide" evidence="5">
    <location>
        <begin position="1"/>
        <end position="15"/>
    </location>
</feature>
<reference evidence="7 8" key="1">
    <citation type="submission" date="2010-03" db="EMBL/GenBank/DDBJ databases">
        <authorList>
            <consortium name="The Broad Institute Genome Sequencing Platform"/>
            <person name="Ward D."/>
            <person name="Earl A."/>
            <person name="Feldgarden M."/>
            <person name="Gevers D."/>
            <person name="Young S."/>
            <person name="Zeng Q."/>
            <person name="Koehrsen M."/>
            <person name="Alvarado L."/>
            <person name="Berlin A.M."/>
            <person name="Borenstein D."/>
            <person name="Chapman S.B."/>
            <person name="Chen Z."/>
            <person name="Engels R."/>
            <person name="Freedman E."/>
            <person name="Gellesch M."/>
            <person name="Goldberg J."/>
            <person name="Griggs A."/>
            <person name="Gujja S."/>
            <person name="Heilman E.R."/>
            <person name="Heiman D.I."/>
            <person name="Hepburn T.A."/>
            <person name="Howarth C."/>
            <person name="Jen D."/>
            <person name="Larson L."/>
            <person name="Mehta T."/>
            <person name="Park D."/>
            <person name="Pearson M."/>
            <person name="Richards J."/>
            <person name="Roberts A."/>
            <person name="Saif S."/>
            <person name="Shea T.D."/>
            <person name="Shenoy N."/>
            <person name="Sisk P."/>
            <person name="Stolte C."/>
            <person name="Sykes S.N."/>
            <person name="Walk T."/>
            <person name="White J."/>
            <person name="Yandava C."/>
            <person name="Izard J."/>
            <person name="Baranova O.V."/>
            <person name="Blanton J.M."/>
            <person name="Tanner A.C."/>
            <person name="Dewhirst F."/>
            <person name="Haas B."/>
            <person name="Nusbaum C."/>
            <person name="Birren B."/>
        </authorList>
    </citation>
    <scope>NUCLEOTIDE SEQUENCE [LARGE SCALE GENOMIC DNA]</scope>
    <source>
        <strain evidence="7 8">ATCC 29453</strain>
    </source>
</reference>
<dbReference type="KEGG" id="smur:BWP33_02820"/>
<comment type="function">
    <text evidence="4">Part of the outer membrane protein assembly complex, which is involved in assembly and insertion of beta-barrel proteins into the outer membrane.</text>
</comment>
<comment type="subcellular location">
    <subcellularLocation>
        <location evidence="4">Cell outer membrane</location>
        <topology evidence="4">Lipid-anchor</topology>
    </subcellularLocation>
</comment>
<evidence type="ECO:0000256" key="1">
    <source>
        <dbReference type="ARBA" id="ARBA00022729"/>
    </source>
</evidence>
<evidence type="ECO:0000313" key="8">
    <source>
        <dbReference type="Proteomes" id="UP000017813"/>
    </source>
</evidence>
<organism evidence="7 8">
    <name type="scientific">Simonsiella muelleri ATCC 29453</name>
    <dbReference type="NCBI Taxonomy" id="641147"/>
    <lineage>
        <taxon>Bacteria</taxon>
        <taxon>Pseudomonadati</taxon>
        <taxon>Pseudomonadota</taxon>
        <taxon>Betaproteobacteria</taxon>
        <taxon>Neisseriales</taxon>
        <taxon>Neisseriaceae</taxon>
        <taxon>Simonsiella</taxon>
    </lineage>
</organism>
<dbReference type="PANTHER" id="PTHR37482">
    <property type="entry name" value="OUTER MEMBRANE PROTEIN ASSEMBLY FACTOR BAME"/>
    <property type="match status" value="1"/>
</dbReference>
<gene>
    <name evidence="4" type="primary">bamE</name>
    <name evidence="7" type="ORF">HMPREF9021_02018</name>
</gene>
<dbReference type="PROSITE" id="PS51257">
    <property type="entry name" value="PROKAR_LIPOPROTEIN"/>
    <property type="match status" value="1"/>
</dbReference>
<dbReference type="GO" id="GO:0030674">
    <property type="term" value="F:protein-macromolecule adaptor activity"/>
    <property type="evidence" value="ECO:0007669"/>
    <property type="project" value="TreeGrafter"/>
</dbReference>
<sequence length="124" mass="13951">MKTWFMITAAALSLAACTPSVVEKLPYYKMPVVQGMPLDADAVMSLQTGMTREQVELTLGKPLLRPAFRDNQWVYDYAITHGGKIKEKRDLTVYFNGDRVARISGSALDYAREAILKKHNSIQK</sequence>
<dbReference type="PANTHER" id="PTHR37482:SF1">
    <property type="entry name" value="OUTER MEMBRANE PROTEIN ASSEMBLY FACTOR BAME"/>
    <property type="match status" value="1"/>
</dbReference>
<feature type="domain" description="Outer membrane protein assembly factor BamE" evidence="6">
    <location>
        <begin position="38"/>
        <end position="104"/>
    </location>
</feature>
<dbReference type="RefSeq" id="WP_002642857.1">
    <property type="nucleotide sequence ID" value="NZ_CP019448.1"/>
</dbReference>
<reference evidence="7 8" key="2">
    <citation type="submission" date="2011-10" db="EMBL/GenBank/DDBJ databases">
        <title>The Genome Sequence of Simonsiella muelleri ATCC 29453.</title>
        <authorList>
            <consortium name="The Broad Institute Genome Sequencing Platform"/>
            <consortium name="The Broad Institute Genome Sequencing Center for Infectious Disease"/>
            <person name="Earl A."/>
            <person name="Ward D."/>
            <person name="Feldgarden M."/>
            <person name="Gevers D."/>
            <person name="Izard J."/>
            <person name="Baranova O.V."/>
            <person name="Blanton J.M."/>
            <person name="Tanner A.C."/>
            <person name="Dewhirst F."/>
            <person name="Young S.K."/>
            <person name="Zeng Q."/>
            <person name="Gargeya S."/>
            <person name="Fitzgerald M."/>
            <person name="Haas B."/>
            <person name="Abouelleil A."/>
            <person name="Alvarado L."/>
            <person name="Arachchi H.M."/>
            <person name="Berlin A."/>
            <person name="Brown A."/>
            <person name="Chapman S.B."/>
            <person name="Chen Z."/>
            <person name="Dunbar C."/>
            <person name="Freedman E."/>
            <person name="Gearin G."/>
            <person name="Goldberg J."/>
            <person name="Griggs A."/>
            <person name="Gujja S."/>
            <person name="Heiman D."/>
            <person name="Howarth C."/>
            <person name="Larson L."/>
            <person name="Lui A."/>
            <person name="MacDonald P.J.P."/>
            <person name="Montmayeur A."/>
            <person name="Murphy C."/>
            <person name="Neiman D."/>
            <person name="Pearson M."/>
            <person name="Priest M."/>
            <person name="Roberts A."/>
            <person name="Saif S."/>
            <person name="Shea T."/>
            <person name="Shenoy N."/>
            <person name="Sisk P."/>
            <person name="Stolte C."/>
            <person name="Sykes S."/>
            <person name="Wortman J."/>
            <person name="Nusbaum C."/>
            <person name="Birren B."/>
        </authorList>
    </citation>
    <scope>NUCLEOTIDE SEQUENCE [LARGE SCALE GENOMIC DNA]</scope>
    <source>
        <strain evidence="7 8">ATCC 29453</strain>
    </source>
</reference>
<name>V9HK18_9NEIS</name>
<dbReference type="STRING" id="641147.HMPREF9021_02018"/>
<keyword evidence="3 4" id="KW-0998">Cell outer membrane</keyword>
<comment type="subunit">
    <text evidence="4">Part of the Bam complex.</text>
</comment>
<evidence type="ECO:0000256" key="2">
    <source>
        <dbReference type="ARBA" id="ARBA00023136"/>
    </source>
</evidence>
<evidence type="ECO:0000259" key="6">
    <source>
        <dbReference type="Pfam" id="PF04355"/>
    </source>
</evidence>
<keyword evidence="1 4" id="KW-0732">Signal</keyword>
<dbReference type="HOGENOM" id="CLU_083835_3_1_4"/>
<evidence type="ECO:0000256" key="4">
    <source>
        <dbReference type="HAMAP-Rule" id="MF_00925"/>
    </source>
</evidence>
<evidence type="ECO:0000256" key="3">
    <source>
        <dbReference type="ARBA" id="ARBA00023237"/>
    </source>
</evidence>
<dbReference type="GO" id="GO:1990063">
    <property type="term" value="C:Bam protein complex"/>
    <property type="evidence" value="ECO:0007669"/>
    <property type="project" value="TreeGrafter"/>
</dbReference>
<dbReference type="HAMAP" id="MF_00925">
    <property type="entry name" value="OM_assembly_BamE"/>
    <property type="match status" value="1"/>
</dbReference>
<proteinExistence type="inferred from homology"/>
<keyword evidence="4" id="KW-0564">Palmitate</keyword>
<dbReference type="InterPro" id="IPR026592">
    <property type="entry name" value="BamE"/>
</dbReference>
<evidence type="ECO:0000256" key="5">
    <source>
        <dbReference type="SAM" id="SignalP"/>
    </source>
</evidence>
<dbReference type="OrthoDB" id="9808250at2"/>
<dbReference type="AlphaFoldDB" id="V9HK18"/>
<dbReference type="Pfam" id="PF04355">
    <property type="entry name" value="BamE"/>
    <property type="match status" value="1"/>
</dbReference>
<keyword evidence="2 4" id="KW-0472">Membrane</keyword>